<dbReference type="EMBL" id="BTRK01000003">
    <property type="protein sequence ID" value="GMR43104.1"/>
    <property type="molecule type" value="Genomic_DNA"/>
</dbReference>
<dbReference type="Proteomes" id="UP001328107">
    <property type="component" value="Unassembled WGS sequence"/>
</dbReference>
<comment type="caution">
    <text evidence="2">The sequence shown here is derived from an EMBL/GenBank/DDBJ whole genome shotgun (WGS) entry which is preliminary data.</text>
</comment>
<evidence type="ECO:0000313" key="3">
    <source>
        <dbReference type="Proteomes" id="UP001328107"/>
    </source>
</evidence>
<dbReference type="AlphaFoldDB" id="A0AAN4ZNG1"/>
<sequence>SLYYGSIPEVEDPTAFSSEGESVVFRVLCATSRILAGLYGSARIGKSSDVSAEDVDLGELKMKILELEEKIVQCKRRGENVDSLEAQLRMKRIFYGRKLKQETKKIEKRVLNDTRPGEASSSSSNKKKLTNEVDSLAARLEQLESKNRMLRKDLEEERIRGEIEKGRTSSKSP</sequence>
<evidence type="ECO:0000313" key="2">
    <source>
        <dbReference type="EMBL" id="GMR43104.1"/>
    </source>
</evidence>
<accession>A0AAN4ZNG1</accession>
<proteinExistence type="predicted"/>
<reference evidence="3" key="1">
    <citation type="submission" date="2022-10" db="EMBL/GenBank/DDBJ databases">
        <title>Genome assembly of Pristionchus species.</title>
        <authorList>
            <person name="Yoshida K."/>
            <person name="Sommer R.J."/>
        </authorList>
    </citation>
    <scope>NUCLEOTIDE SEQUENCE [LARGE SCALE GENOMIC DNA]</scope>
    <source>
        <strain evidence="3">RS5460</strain>
    </source>
</reference>
<feature type="non-terminal residue" evidence="2">
    <location>
        <position position="1"/>
    </location>
</feature>
<feature type="non-terminal residue" evidence="2">
    <location>
        <position position="173"/>
    </location>
</feature>
<name>A0AAN4ZNG1_9BILA</name>
<gene>
    <name evidence="2" type="ORF">PMAYCL1PPCAC_13299</name>
</gene>
<feature type="compositionally biased region" description="Basic and acidic residues" evidence="1">
    <location>
        <begin position="154"/>
        <end position="167"/>
    </location>
</feature>
<feature type="compositionally biased region" description="Basic and acidic residues" evidence="1">
    <location>
        <begin position="105"/>
        <end position="116"/>
    </location>
</feature>
<feature type="region of interest" description="Disordered" evidence="1">
    <location>
        <begin position="154"/>
        <end position="173"/>
    </location>
</feature>
<evidence type="ECO:0000256" key="1">
    <source>
        <dbReference type="SAM" id="MobiDB-lite"/>
    </source>
</evidence>
<protein>
    <submittedName>
        <fullName evidence="2">Uncharacterized protein</fullName>
    </submittedName>
</protein>
<organism evidence="2 3">
    <name type="scientific">Pristionchus mayeri</name>
    <dbReference type="NCBI Taxonomy" id="1317129"/>
    <lineage>
        <taxon>Eukaryota</taxon>
        <taxon>Metazoa</taxon>
        <taxon>Ecdysozoa</taxon>
        <taxon>Nematoda</taxon>
        <taxon>Chromadorea</taxon>
        <taxon>Rhabditida</taxon>
        <taxon>Rhabditina</taxon>
        <taxon>Diplogasteromorpha</taxon>
        <taxon>Diplogasteroidea</taxon>
        <taxon>Neodiplogasteridae</taxon>
        <taxon>Pristionchus</taxon>
    </lineage>
</organism>
<feature type="region of interest" description="Disordered" evidence="1">
    <location>
        <begin position="105"/>
        <end position="133"/>
    </location>
</feature>
<keyword evidence="3" id="KW-1185">Reference proteome</keyword>